<evidence type="ECO:0000313" key="3">
    <source>
        <dbReference type="EMBL" id="SFP94835.1"/>
    </source>
</evidence>
<feature type="transmembrane region" description="Helical" evidence="2">
    <location>
        <begin position="12"/>
        <end position="32"/>
    </location>
</feature>
<feature type="repeat" description="TPR" evidence="1">
    <location>
        <begin position="415"/>
        <end position="448"/>
    </location>
</feature>
<sequence>MSENILLQKPIRFGRIILNFILFFILISYNSFSADFELTPQMQKAYSEILKMRIYSGRNLLLADKNQPNGFRAYLESYADMIELLASENPNDYDEFIDQQSDRLSFISSLDKSSPYNKLLQAEVRLHSAFVKLKFGHEIKGAGDIIKAYKLLEANAKQFPNFISNQKSLGLLHILIGSTPENYLWVAHILGLRGNINQGLTELQNVIQKDPFFRDEAQMIDYVVHSYILKINEKQLAGFKNFIESHPDNLLFQFFGITTYIKEGKSEEALDLLELKRKPGYVPLPVLEYLKSDILLQKGQYHQAVTGYLYYINNHKGLNFIKDANYKLFLCYWLNNEDTKAMPYLQKVEEVGETIVESDKSALKYSKNYLAKKPGPQSKILMKARLACDGGYYDQALSFLGNLTEAQFESLSDKAEFNYRKGRIYQRMDDSLKAVPLFERAINLSSGQNWSFGANAALQTGYIFQQKGDRMKAKYFFEKAISFKKHEYKNSVDNKAKAALNEMGF</sequence>
<dbReference type="EMBL" id="FOXH01000007">
    <property type="protein sequence ID" value="SFP94835.1"/>
    <property type="molecule type" value="Genomic_DNA"/>
</dbReference>
<dbReference type="AlphaFoldDB" id="A0A1I5UHT1"/>
<keyword evidence="1" id="KW-0802">TPR repeat</keyword>
<keyword evidence="4" id="KW-1185">Reference proteome</keyword>
<keyword evidence="2" id="KW-1133">Transmembrane helix</keyword>
<accession>A0A1I5UHT1</accession>
<dbReference type="STRING" id="1079859.SAMN04515674_107195"/>
<proteinExistence type="predicted"/>
<dbReference type="Proteomes" id="UP000199306">
    <property type="component" value="Unassembled WGS sequence"/>
</dbReference>
<organism evidence="3 4">
    <name type="scientific">Pseudarcicella hirudinis</name>
    <dbReference type="NCBI Taxonomy" id="1079859"/>
    <lineage>
        <taxon>Bacteria</taxon>
        <taxon>Pseudomonadati</taxon>
        <taxon>Bacteroidota</taxon>
        <taxon>Cytophagia</taxon>
        <taxon>Cytophagales</taxon>
        <taxon>Flectobacillaceae</taxon>
        <taxon>Pseudarcicella</taxon>
    </lineage>
</organism>
<dbReference type="OrthoDB" id="1466726at2"/>
<dbReference type="Pfam" id="PF13181">
    <property type="entry name" value="TPR_8"/>
    <property type="match status" value="1"/>
</dbReference>
<reference evidence="3 4" key="1">
    <citation type="submission" date="2016-10" db="EMBL/GenBank/DDBJ databases">
        <authorList>
            <person name="de Groot N.N."/>
        </authorList>
    </citation>
    <scope>NUCLEOTIDE SEQUENCE [LARGE SCALE GENOMIC DNA]</scope>
    <source>
        <strain evidence="4">E92,LMG 26720,CCM 7988</strain>
    </source>
</reference>
<keyword evidence="2" id="KW-0812">Transmembrane</keyword>
<dbReference type="InterPro" id="IPR011990">
    <property type="entry name" value="TPR-like_helical_dom_sf"/>
</dbReference>
<dbReference type="RefSeq" id="WP_092017814.1">
    <property type="nucleotide sequence ID" value="NZ_FOXH01000007.1"/>
</dbReference>
<dbReference type="Gene3D" id="1.25.40.10">
    <property type="entry name" value="Tetratricopeptide repeat domain"/>
    <property type="match status" value="2"/>
</dbReference>
<name>A0A1I5UHT1_9BACT</name>
<gene>
    <name evidence="3" type="ORF">SAMN04515674_107195</name>
</gene>
<dbReference type="PROSITE" id="PS50005">
    <property type="entry name" value="TPR"/>
    <property type="match status" value="1"/>
</dbReference>
<evidence type="ECO:0000313" key="4">
    <source>
        <dbReference type="Proteomes" id="UP000199306"/>
    </source>
</evidence>
<evidence type="ECO:0000256" key="2">
    <source>
        <dbReference type="SAM" id="Phobius"/>
    </source>
</evidence>
<dbReference type="InterPro" id="IPR019734">
    <property type="entry name" value="TPR_rpt"/>
</dbReference>
<dbReference type="SUPFAM" id="SSF48452">
    <property type="entry name" value="TPR-like"/>
    <property type="match status" value="1"/>
</dbReference>
<keyword evidence="2" id="KW-0472">Membrane</keyword>
<evidence type="ECO:0000256" key="1">
    <source>
        <dbReference type="PROSITE-ProRule" id="PRU00339"/>
    </source>
</evidence>
<protein>
    <submittedName>
        <fullName evidence="3">Tetratricopeptide repeat-containing protein</fullName>
    </submittedName>
</protein>